<gene>
    <name evidence="1" type="ORF">BJX68DRAFT_263138</name>
</gene>
<dbReference type="EMBL" id="JBFXLR010000006">
    <property type="protein sequence ID" value="KAL2857576.1"/>
    <property type="molecule type" value="Genomic_DNA"/>
</dbReference>
<dbReference type="GeneID" id="98159770"/>
<name>A0ABR4KZE1_9EURO</name>
<evidence type="ECO:0000313" key="2">
    <source>
        <dbReference type="Proteomes" id="UP001610444"/>
    </source>
</evidence>
<dbReference type="RefSeq" id="XP_070903107.1">
    <property type="nucleotide sequence ID" value="XM_071044606.1"/>
</dbReference>
<protein>
    <submittedName>
        <fullName evidence="1">Uncharacterized protein</fullName>
    </submittedName>
</protein>
<organism evidence="1 2">
    <name type="scientific">Aspergillus pseudodeflectus</name>
    <dbReference type="NCBI Taxonomy" id="176178"/>
    <lineage>
        <taxon>Eukaryota</taxon>
        <taxon>Fungi</taxon>
        <taxon>Dikarya</taxon>
        <taxon>Ascomycota</taxon>
        <taxon>Pezizomycotina</taxon>
        <taxon>Eurotiomycetes</taxon>
        <taxon>Eurotiomycetidae</taxon>
        <taxon>Eurotiales</taxon>
        <taxon>Aspergillaceae</taxon>
        <taxon>Aspergillus</taxon>
        <taxon>Aspergillus subgen. Nidulantes</taxon>
    </lineage>
</organism>
<reference evidence="1 2" key="1">
    <citation type="submission" date="2024-07" db="EMBL/GenBank/DDBJ databases">
        <title>Section-level genome sequencing and comparative genomics of Aspergillus sections Usti and Cavernicolus.</title>
        <authorList>
            <consortium name="Lawrence Berkeley National Laboratory"/>
            <person name="Nybo J.L."/>
            <person name="Vesth T.C."/>
            <person name="Theobald S."/>
            <person name="Frisvad J.C."/>
            <person name="Larsen T.O."/>
            <person name="Kjaerboelling I."/>
            <person name="Rothschild-Mancinelli K."/>
            <person name="Lyhne E.K."/>
            <person name="Kogle M.E."/>
            <person name="Barry K."/>
            <person name="Clum A."/>
            <person name="Na H."/>
            <person name="Ledsgaard L."/>
            <person name="Lin J."/>
            <person name="Lipzen A."/>
            <person name="Kuo A."/>
            <person name="Riley R."/>
            <person name="Mondo S."/>
            <person name="LaButti K."/>
            <person name="Haridas S."/>
            <person name="Pangalinan J."/>
            <person name="Salamov A.A."/>
            <person name="Simmons B.A."/>
            <person name="Magnuson J.K."/>
            <person name="Chen J."/>
            <person name="Drula E."/>
            <person name="Henrissat B."/>
            <person name="Wiebenga A."/>
            <person name="Lubbers R.J."/>
            <person name="Gomes A.C."/>
            <person name="Macurrencykelacurrency M.R."/>
            <person name="Stajich J."/>
            <person name="Grigoriev I.V."/>
            <person name="Mortensen U.H."/>
            <person name="De vries R.P."/>
            <person name="Baker S.E."/>
            <person name="Andersen M.R."/>
        </authorList>
    </citation>
    <scope>NUCLEOTIDE SEQUENCE [LARGE SCALE GENOMIC DNA]</scope>
    <source>
        <strain evidence="1 2">CBS 756.74</strain>
    </source>
</reference>
<proteinExistence type="predicted"/>
<keyword evidence="2" id="KW-1185">Reference proteome</keyword>
<accession>A0ABR4KZE1</accession>
<sequence>MLSPSLSPQILELIAGHLASLHTTTPRKDPYGTCPTQVLALYTTITRNRQLSLERYTFDAIRSNTPDLPNLRRLIGTCPPPPKHLRQLASNIDLPLYPKDSMRFFQRDQDEYNSLLAVQHGIKALFDELASWTDDVS</sequence>
<evidence type="ECO:0000313" key="1">
    <source>
        <dbReference type="EMBL" id="KAL2857576.1"/>
    </source>
</evidence>
<comment type="caution">
    <text evidence="1">The sequence shown here is derived from an EMBL/GenBank/DDBJ whole genome shotgun (WGS) entry which is preliminary data.</text>
</comment>
<dbReference type="Proteomes" id="UP001610444">
    <property type="component" value="Unassembled WGS sequence"/>
</dbReference>